<dbReference type="EMBL" id="KB445560">
    <property type="protein sequence ID" value="EMC93294.1"/>
    <property type="molecule type" value="Genomic_DNA"/>
</dbReference>
<dbReference type="KEGG" id="bcom:BAUCODRAFT_26609"/>
<dbReference type="HOGENOM" id="CLU_704034_0_0_1"/>
<dbReference type="OrthoDB" id="62952at2759"/>
<feature type="region of interest" description="Disordered" evidence="1">
    <location>
        <begin position="1"/>
        <end position="27"/>
    </location>
</feature>
<protein>
    <recommendedName>
        <fullName evidence="4">F-box domain-containing protein</fullName>
    </recommendedName>
</protein>
<evidence type="ECO:0000313" key="3">
    <source>
        <dbReference type="Proteomes" id="UP000011761"/>
    </source>
</evidence>
<dbReference type="AlphaFoldDB" id="M2N2U1"/>
<organism evidence="2 3">
    <name type="scientific">Baudoinia panamericana (strain UAMH 10762)</name>
    <name type="common">Angels' share fungus</name>
    <name type="synonym">Baudoinia compniacensis (strain UAMH 10762)</name>
    <dbReference type="NCBI Taxonomy" id="717646"/>
    <lineage>
        <taxon>Eukaryota</taxon>
        <taxon>Fungi</taxon>
        <taxon>Dikarya</taxon>
        <taxon>Ascomycota</taxon>
        <taxon>Pezizomycotina</taxon>
        <taxon>Dothideomycetes</taxon>
        <taxon>Dothideomycetidae</taxon>
        <taxon>Mycosphaerellales</taxon>
        <taxon>Teratosphaeriaceae</taxon>
        <taxon>Baudoinia</taxon>
    </lineage>
</organism>
<gene>
    <name evidence="2" type="ORF">BAUCODRAFT_26609</name>
</gene>
<dbReference type="Proteomes" id="UP000011761">
    <property type="component" value="Unassembled WGS sequence"/>
</dbReference>
<dbReference type="eggNOG" id="ENOG502RM2X">
    <property type="taxonomic scope" value="Eukaryota"/>
</dbReference>
<dbReference type="GeneID" id="19110454"/>
<feature type="region of interest" description="Disordered" evidence="1">
    <location>
        <begin position="79"/>
        <end position="120"/>
    </location>
</feature>
<accession>M2N2U1</accession>
<reference evidence="2 3" key="1">
    <citation type="journal article" date="2012" name="PLoS Pathog.">
        <title>Diverse lifestyles and strategies of plant pathogenesis encoded in the genomes of eighteen Dothideomycetes fungi.</title>
        <authorList>
            <person name="Ohm R.A."/>
            <person name="Feau N."/>
            <person name="Henrissat B."/>
            <person name="Schoch C.L."/>
            <person name="Horwitz B.A."/>
            <person name="Barry K.W."/>
            <person name="Condon B.J."/>
            <person name="Copeland A.C."/>
            <person name="Dhillon B."/>
            <person name="Glaser F."/>
            <person name="Hesse C.N."/>
            <person name="Kosti I."/>
            <person name="LaButti K."/>
            <person name="Lindquist E.A."/>
            <person name="Lucas S."/>
            <person name="Salamov A.A."/>
            <person name="Bradshaw R.E."/>
            <person name="Ciuffetti L."/>
            <person name="Hamelin R.C."/>
            <person name="Kema G.H.J."/>
            <person name="Lawrence C."/>
            <person name="Scott J.A."/>
            <person name="Spatafora J.W."/>
            <person name="Turgeon B.G."/>
            <person name="de Wit P.J.G.M."/>
            <person name="Zhong S."/>
            <person name="Goodwin S.B."/>
            <person name="Grigoriev I.V."/>
        </authorList>
    </citation>
    <scope>NUCLEOTIDE SEQUENCE [LARGE SCALE GENOMIC DNA]</scope>
    <source>
        <strain evidence="2 3">UAMH 10762</strain>
    </source>
</reference>
<name>M2N2U1_BAUPA</name>
<evidence type="ECO:0008006" key="4">
    <source>
        <dbReference type="Google" id="ProtNLM"/>
    </source>
</evidence>
<evidence type="ECO:0000256" key="1">
    <source>
        <dbReference type="SAM" id="MobiDB-lite"/>
    </source>
</evidence>
<evidence type="ECO:0000313" key="2">
    <source>
        <dbReference type="EMBL" id="EMC93294.1"/>
    </source>
</evidence>
<sequence length="344" mass="38489">MQTGSATQYFREAVTRPSQYDSHRAGPSEGILKTIMGLRGLSISDESVFDFEAPDGCKDWPGTRYGPDSPHLQFAKAAKAIRSKRQPPTPNAVRPSKARKPKTEPPSKPTPEPSRHHLPVPKREAALHLLTLPGELRDAIYDLLAIHDGPLYAQIRGVWKPSANGKRRHALAYRRFPQEPSASLANRQLRKEVLSVFYGANRFIYQHSTVAGMRSMISPAAQTIWKFHCTATNHLRHIQLRFDCRGSRWQITYTLRKLADGVITIENSLTDSDYCTCLEDDATEITLECAKDTTDLAVLLSSLCARRRARLDAFAKVEGDSTMYRMPTAFCMTCSKPHVPLVSG</sequence>
<dbReference type="RefSeq" id="XP_007679142.1">
    <property type="nucleotide sequence ID" value="XM_007680952.1"/>
</dbReference>
<proteinExistence type="predicted"/>
<keyword evidence="3" id="KW-1185">Reference proteome</keyword>